<feature type="transmembrane region" description="Helical" evidence="1">
    <location>
        <begin position="426"/>
        <end position="446"/>
    </location>
</feature>
<keyword evidence="1" id="KW-1133">Transmembrane helix</keyword>
<dbReference type="Proteomes" id="UP001172778">
    <property type="component" value="Unassembled WGS sequence"/>
</dbReference>
<keyword evidence="1" id="KW-0472">Membrane</keyword>
<keyword evidence="3" id="KW-1185">Reference proteome</keyword>
<evidence type="ECO:0000313" key="2">
    <source>
        <dbReference type="EMBL" id="MDK2124869.1"/>
    </source>
</evidence>
<evidence type="ECO:0000256" key="1">
    <source>
        <dbReference type="SAM" id="Phobius"/>
    </source>
</evidence>
<reference evidence="2" key="1">
    <citation type="submission" date="2023-03" db="EMBL/GenBank/DDBJ databases">
        <title>Chitinimonas shenzhenensis gen. nov., sp. nov., a novel member of family Burkholderiaceae isolated from activated sludge collected in Shen Zhen, China.</title>
        <authorList>
            <person name="Wang X."/>
        </authorList>
    </citation>
    <scope>NUCLEOTIDE SEQUENCE</scope>
    <source>
        <strain evidence="2">DQS-5</strain>
    </source>
</reference>
<protein>
    <submittedName>
        <fullName evidence="2">DUF3999 domain-containing protein</fullName>
    </submittedName>
</protein>
<organism evidence="2 3">
    <name type="scientific">Parachitinimonas caeni</name>
    <dbReference type="NCBI Taxonomy" id="3031301"/>
    <lineage>
        <taxon>Bacteria</taxon>
        <taxon>Pseudomonadati</taxon>
        <taxon>Pseudomonadota</taxon>
        <taxon>Betaproteobacteria</taxon>
        <taxon>Neisseriales</taxon>
        <taxon>Chitinibacteraceae</taxon>
        <taxon>Parachitinimonas</taxon>
    </lineage>
</organism>
<dbReference type="EMBL" id="JARRAF010000013">
    <property type="protein sequence ID" value="MDK2124869.1"/>
    <property type="molecule type" value="Genomic_DNA"/>
</dbReference>
<keyword evidence="1" id="KW-0812">Transmembrane</keyword>
<name>A0ABT7DYG8_9NEIS</name>
<comment type="caution">
    <text evidence="2">The sequence shown here is derived from an EMBL/GenBank/DDBJ whole genome shotgun (WGS) entry which is preliminary data.</text>
</comment>
<dbReference type="RefSeq" id="WP_284101181.1">
    <property type="nucleotide sequence ID" value="NZ_JARRAF010000013.1"/>
</dbReference>
<sequence length="458" mass="49926">MKYLLGFLLGGWAVAAQSLDSADLYGFRFPVILEPGQSFYSLTLPDSVYRRSVMPDLSDIRIVNKKGEPVPFAWLPIIDRRQAGTVVEALNVFPLPSRPVESAVTPWHVELSADGGIINIMPKTPSDNLPTSPAGYLIDRGKPNPFLAKLNALRITPAANAPDFMQMLTIEASDDLTVWRRAGEAQVARLRADGHQLFVDKAILLDGQARYYRLWWSQPDAAPPIIEVHGESTAMVDAPDVLWTGAKQPTAASASELEFDLGAYYPTEWVQLKFAEPNMIVPATLYVRDSRSSQWHQSGRGVFYRLDGVAGRIESPPLPLADQPPARRLKVVADKQAGILSSAGVSLIVGYKPRQIIFAARGSAPFALVVGRNDAEPANMPLVSLIPGYDPSRPVEAMPVSLGEPVQQPAFSRLDTDGNRGQRKLIALWGGLAFGVLALATMAWRLKGGTTKVEVKNS</sequence>
<accession>A0ABT7DYG8</accession>
<gene>
    <name evidence="2" type="ORF">PZA18_12515</name>
</gene>
<evidence type="ECO:0000313" key="3">
    <source>
        <dbReference type="Proteomes" id="UP001172778"/>
    </source>
</evidence>
<proteinExistence type="predicted"/>
<dbReference type="Pfam" id="PF13163">
    <property type="entry name" value="DUF3999"/>
    <property type="match status" value="1"/>
</dbReference>
<dbReference type="InterPro" id="IPR025060">
    <property type="entry name" value="DUF3999"/>
</dbReference>